<feature type="non-terminal residue" evidence="2">
    <location>
        <position position="102"/>
    </location>
</feature>
<reference evidence="2" key="1">
    <citation type="submission" date="2023-10" db="EMBL/GenBank/DDBJ databases">
        <authorList>
            <person name="Chen Y."/>
            <person name="Shah S."/>
            <person name="Dougan E. K."/>
            <person name="Thang M."/>
            <person name="Chan C."/>
        </authorList>
    </citation>
    <scope>NUCLEOTIDE SEQUENCE [LARGE SCALE GENOMIC DNA]</scope>
</reference>
<dbReference type="Proteomes" id="UP001189429">
    <property type="component" value="Unassembled WGS sequence"/>
</dbReference>
<feature type="compositionally biased region" description="Basic residues" evidence="1">
    <location>
        <begin position="1"/>
        <end position="12"/>
    </location>
</feature>
<comment type="caution">
    <text evidence="2">The sequence shown here is derived from an EMBL/GenBank/DDBJ whole genome shotgun (WGS) entry which is preliminary data.</text>
</comment>
<feature type="region of interest" description="Disordered" evidence="1">
    <location>
        <begin position="1"/>
        <end position="102"/>
    </location>
</feature>
<evidence type="ECO:0000313" key="2">
    <source>
        <dbReference type="EMBL" id="CAK0830567.1"/>
    </source>
</evidence>
<organism evidence="2 3">
    <name type="scientific">Prorocentrum cordatum</name>
    <dbReference type="NCBI Taxonomy" id="2364126"/>
    <lineage>
        <taxon>Eukaryota</taxon>
        <taxon>Sar</taxon>
        <taxon>Alveolata</taxon>
        <taxon>Dinophyceae</taxon>
        <taxon>Prorocentrales</taxon>
        <taxon>Prorocentraceae</taxon>
        <taxon>Prorocentrum</taxon>
    </lineage>
</organism>
<name>A0ABN9SEU0_9DINO</name>
<protein>
    <submittedName>
        <fullName evidence="2">Uncharacterized protein</fullName>
    </submittedName>
</protein>
<dbReference type="EMBL" id="CAUYUJ010010938">
    <property type="protein sequence ID" value="CAK0830567.1"/>
    <property type="molecule type" value="Genomic_DNA"/>
</dbReference>
<feature type="compositionally biased region" description="Basic and acidic residues" evidence="1">
    <location>
        <begin position="13"/>
        <end position="32"/>
    </location>
</feature>
<gene>
    <name evidence="2" type="ORF">PCOR1329_LOCUS29178</name>
</gene>
<feature type="compositionally biased region" description="Basic and acidic residues" evidence="1">
    <location>
        <begin position="58"/>
        <end position="76"/>
    </location>
</feature>
<accession>A0ABN9SEU0</accession>
<feature type="compositionally biased region" description="Gly residues" evidence="1">
    <location>
        <begin position="78"/>
        <end position="102"/>
    </location>
</feature>
<evidence type="ECO:0000256" key="1">
    <source>
        <dbReference type="SAM" id="MobiDB-lite"/>
    </source>
</evidence>
<proteinExistence type="predicted"/>
<sequence length="102" mass="10971">ERQQPVRRRVRGRHLDHVRGQDQERRLRDAHVPADAGEPQQRRCIHGGHGRDPGGSAREARLHRQDDAGGRPDDPGGVRPGGRHGGVGPGPGRQGARGEAAG</sequence>
<keyword evidence="3" id="KW-1185">Reference proteome</keyword>
<evidence type="ECO:0000313" key="3">
    <source>
        <dbReference type="Proteomes" id="UP001189429"/>
    </source>
</evidence>
<feature type="non-terminal residue" evidence="2">
    <location>
        <position position="1"/>
    </location>
</feature>